<dbReference type="AlphaFoldDB" id="E9FX26"/>
<feature type="chain" id="PRO_5003236474" description="Nucleotide exchange factor SIL1" evidence="10">
    <location>
        <begin position="21"/>
        <end position="488"/>
    </location>
</feature>
<dbReference type="EMBL" id="GL732526">
    <property type="protein sequence ID" value="EFX88334.1"/>
    <property type="molecule type" value="Genomic_DNA"/>
</dbReference>
<evidence type="ECO:0000256" key="2">
    <source>
        <dbReference type="ARBA" id="ARBA00010588"/>
    </source>
</evidence>
<evidence type="ECO:0000256" key="8">
    <source>
        <dbReference type="ARBA" id="ARBA00023010"/>
    </source>
</evidence>
<dbReference type="FunCoup" id="E9FX26">
    <property type="interactions" value="706"/>
</dbReference>
<dbReference type="STRING" id="6669.E9FX26"/>
<evidence type="ECO:0000256" key="9">
    <source>
        <dbReference type="ARBA" id="ARBA00023180"/>
    </source>
</evidence>
<dbReference type="GO" id="GO:0005783">
    <property type="term" value="C:endoplasmic reticulum"/>
    <property type="evidence" value="ECO:0000318"/>
    <property type="project" value="GO_Central"/>
</dbReference>
<keyword evidence="9" id="KW-0325">Glycoprotein</keyword>
<keyword evidence="5 10" id="KW-0732">Signal</keyword>
<feature type="signal peptide" evidence="10">
    <location>
        <begin position="1"/>
        <end position="20"/>
    </location>
</feature>
<dbReference type="InterPro" id="IPR050693">
    <property type="entry name" value="Hsp70_NEF-Inhibitors"/>
</dbReference>
<proteinExistence type="inferred from homology"/>
<evidence type="ECO:0000256" key="1">
    <source>
        <dbReference type="ARBA" id="ARBA00004319"/>
    </source>
</evidence>
<evidence type="ECO:0000256" key="7">
    <source>
        <dbReference type="ARBA" id="ARBA00022927"/>
    </source>
</evidence>
<evidence type="ECO:0000256" key="10">
    <source>
        <dbReference type="SAM" id="SignalP"/>
    </source>
</evidence>
<dbReference type="SUPFAM" id="SSF48371">
    <property type="entry name" value="ARM repeat"/>
    <property type="match status" value="1"/>
</dbReference>
<dbReference type="Proteomes" id="UP000000305">
    <property type="component" value="Unassembled WGS sequence"/>
</dbReference>
<name>E9FX26_DAPPU</name>
<keyword evidence="8" id="KW-0811">Translocation</keyword>
<dbReference type="PANTHER" id="PTHR19316:SF35">
    <property type="entry name" value="NUCLEOTIDE EXCHANGE FACTOR SIL1"/>
    <property type="match status" value="1"/>
</dbReference>
<evidence type="ECO:0000256" key="3">
    <source>
        <dbReference type="ARBA" id="ARBA00015352"/>
    </source>
</evidence>
<dbReference type="GO" id="GO:0005788">
    <property type="term" value="C:endoplasmic reticulum lumen"/>
    <property type="evidence" value="ECO:0007669"/>
    <property type="project" value="UniProtKB-SubCell"/>
</dbReference>
<dbReference type="OrthoDB" id="448649at2759"/>
<dbReference type="KEGG" id="dpx:DAPPUDRAFT_230313"/>
<reference evidence="11 12" key="1">
    <citation type="journal article" date="2011" name="Science">
        <title>The ecoresponsive genome of Daphnia pulex.</title>
        <authorList>
            <person name="Colbourne J.K."/>
            <person name="Pfrender M.E."/>
            <person name="Gilbert D."/>
            <person name="Thomas W.K."/>
            <person name="Tucker A."/>
            <person name="Oakley T.H."/>
            <person name="Tokishita S."/>
            <person name="Aerts A."/>
            <person name="Arnold G.J."/>
            <person name="Basu M.K."/>
            <person name="Bauer D.J."/>
            <person name="Caceres C.E."/>
            <person name="Carmel L."/>
            <person name="Casola C."/>
            <person name="Choi J.H."/>
            <person name="Detter J.C."/>
            <person name="Dong Q."/>
            <person name="Dusheyko S."/>
            <person name="Eads B.D."/>
            <person name="Frohlich T."/>
            <person name="Geiler-Samerotte K.A."/>
            <person name="Gerlach D."/>
            <person name="Hatcher P."/>
            <person name="Jogdeo S."/>
            <person name="Krijgsveld J."/>
            <person name="Kriventseva E.V."/>
            <person name="Kultz D."/>
            <person name="Laforsch C."/>
            <person name="Lindquist E."/>
            <person name="Lopez J."/>
            <person name="Manak J.R."/>
            <person name="Muller J."/>
            <person name="Pangilinan J."/>
            <person name="Patwardhan R.P."/>
            <person name="Pitluck S."/>
            <person name="Pritham E.J."/>
            <person name="Rechtsteiner A."/>
            <person name="Rho M."/>
            <person name="Rogozin I.B."/>
            <person name="Sakarya O."/>
            <person name="Salamov A."/>
            <person name="Schaack S."/>
            <person name="Shapiro H."/>
            <person name="Shiga Y."/>
            <person name="Skalitzky C."/>
            <person name="Smith Z."/>
            <person name="Souvorov A."/>
            <person name="Sung W."/>
            <person name="Tang Z."/>
            <person name="Tsuchiya D."/>
            <person name="Tu H."/>
            <person name="Vos H."/>
            <person name="Wang M."/>
            <person name="Wolf Y.I."/>
            <person name="Yamagata H."/>
            <person name="Yamada T."/>
            <person name="Ye Y."/>
            <person name="Shaw J.R."/>
            <person name="Andrews J."/>
            <person name="Crease T.J."/>
            <person name="Tang H."/>
            <person name="Lucas S.M."/>
            <person name="Robertson H.M."/>
            <person name="Bork P."/>
            <person name="Koonin E.V."/>
            <person name="Zdobnov E.M."/>
            <person name="Grigoriev I.V."/>
            <person name="Lynch M."/>
            <person name="Boore J.L."/>
        </authorList>
    </citation>
    <scope>NUCLEOTIDE SEQUENCE [LARGE SCALE GENOMIC DNA]</scope>
</reference>
<accession>E9FX26</accession>
<comment type="similarity">
    <text evidence="2">Belongs to the SIL1 family.</text>
</comment>
<keyword evidence="12" id="KW-1185">Reference proteome</keyword>
<dbReference type="OMA" id="FQPTHEW"/>
<dbReference type="GO" id="GO:0000774">
    <property type="term" value="F:adenyl-nucleotide exchange factor activity"/>
    <property type="evidence" value="ECO:0000318"/>
    <property type="project" value="GO_Central"/>
</dbReference>
<comment type="subcellular location">
    <subcellularLocation>
        <location evidence="1">Endoplasmic reticulum lumen</location>
    </subcellularLocation>
</comment>
<dbReference type="HOGENOM" id="CLU_046547_1_0_1"/>
<keyword evidence="7" id="KW-0653">Protein transport</keyword>
<protein>
    <recommendedName>
        <fullName evidence="3">Nucleotide exchange factor SIL1</fullName>
    </recommendedName>
</protein>
<dbReference type="PANTHER" id="PTHR19316">
    <property type="entry name" value="PROTEIN FOLDING REGULATOR"/>
    <property type="match status" value="1"/>
</dbReference>
<evidence type="ECO:0000313" key="12">
    <source>
        <dbReference type="Proteomes" id="UP000000305"/>
    </source>
</evidence>
<keyword evidence="4" id="KW-0813">Transport</keyword>
<gene>
    <name evidence="11" type="ORF">DAPPUDRAFT_230313</name>
</gene>
<dbReference type="InterPro" id="IPR016024">
    <property type="entry name" value="ARM-type_fold"/>
</dbReference>
<sequence length="488" mass="55251">MDKFFAICIFISCLCAKLNAGEDAVPPIMSESEVNAKSKSEENKFIPTNKWQIIPEGQGIPRGLHVRIDMQTGLKEAKLLEEENDETTTKTSSALISTGAVEDGEEVKAELNHSEIKEALKKIKNDAKDTGEEKTGGSFRTYDQIKEEMKQVEQSIKTEYEIVKELVAKYKSLEDDSERQYILNDLEFYVHQYDNAQDFVKMGGFKDVVLPALNSTSKDLRSSAAFLLGSACQSNPKAQIAAIEIGSLPHLIRLVSLDHNPEVRNRALYAISSIVRNFPLAQKALVQHGGMTAFADIFLTDSADLIKLQLKIVTLLGDIILEKDMAAQRLRDHQTDESSESTSSDAEKDMLVEKLRQYEAAGVEKVLVEQSFCRLLPRLLKSIRKEDDKQTRREDMSSVQGRPFREEHDVVEKVLQAMLILTRSCKTEFQSFRSQIQTLGERYHKLKSLEEADVSSKADQDSIDLYYSKIHDMCQKLWAELELERDEL</sequence>
<organism evidence="11 12">
    <name type="scientific">Daphnia pulex</name>
    <name type="common">Water flea</name>
    <dbReference type="NCBI Taxonomy" id="6669"/>
    <lineage>
        <taxon>Eukaryota</taxon>
        <taxon>Metazoa</taxon>
        <taxon>Ecdysozoa</taxon>
        <taxon>Arthropoda</taxon>
        <taxon>Crustacea</taxon>
        <taxon>Branchiopoda</taxon>
        <taxon>Diplostraca</taxon>
        <taxon>Cladocera</taxon>
        <taxon>Anomopoda</taxon>
        <taxon>Daphniidae</taxon>
        <taxon>Daphnia</taxon>
    </lineage>
</organism>
<evidence type="ECO:0000313" key="11">
    <source>
        <dbReference type="EMBL" id="EFX88334.1"/>
    </source>
</evidence>
<dbReference type="eggNOG" id="KOG2160">
    <property type="taxonomic scope" value="Eukaryota"/>
</dbReference>
<evidence type="ECO:0000256" key="6">
    <source>
        <dbReference type="ARBA" id="ARBA00022824"/>
    </source>
</evidence>
<dbReference type="GO" id="GO:0015031">
    <property type="term" value="P:protein transport"/>
    <property type="evidence" value="ECO:0007669"/>
    <property type="project" value="UniProtKB-KW"/>
</dbReference>
<evidence type="ECO:0000256" key="4">
    <source>
        <dbReference type="ARBA" id="ARBA00022448"/>
    </source>
</evidence>
<evidence type="ECO:0000256" key="5">
    <source>
        <dbReference type="ARBA" id="ARBA00022729"/>
    </source>
</evidence>
<dbReference type="Gene3D" id="1.25.10.10">
    <property type="entry name" value="Leucine-rich Repeat Variant"/>
    <property type="match status" value="1"/>
</dbReference>
<dbReference type="PhylomeDB" id="E9FX26"/>
<dbReference type="InterPro" id="IPR011989">
    <property type="entry name" value="ARM-like"/>
</dbReference>
<keyword evidence="6" id="KW-0256">Endoplasmic reticulum</keyword>
<dbReference type="InParanoid" id="E9FX26"/>